<evidence type="ECO:0008006" key="4">
    <source>
        <dbReference type="Google" id="ProtNLM"/>
    </source>
</evidence>
<gene>
    <name evidence="2" type="ORF">ACM44_10470</name>
</gene>
<dbReference type="Proteomes" id="UP000035900">
    <property type="component" value="Unassembled WGS sequence"/>
</dbReference>
<organism evidence="2 3">
    <name type="scientific">Chryseobacterium koreense CCUG 49689</name>
    <dbReference type="NCBI Taxonomy" id="1304281"/>
    <lineage>
        <taxon>Bacteria</taxon>
        <taxon>Pseudomonadati</taxon>
        <taxon>Bacteroidota</taxon>
        <taxon>Flavobacteriia</taxon>
        <taxon>Flavobacteriales</taxon>
        <taxon>Weeksellaceae</taxon>
        <taxon>Chryseobacterium group</taxon>
        <taxon>Chryseobacterium</taxon>
    </lineage>
</organism>
<dbReference type="InterPro" id="IPR003423">
    <property type="entry name" value="OMP_efflux"/>
</dbReference>
<comment type="caution">
    <text evidence="2">The sequence shown here is derived from an EMBL/GenBank/DDBJ whole genome shotgun (WGS) entry which is preliminary data.</text>
</comment>
<evidence type="ECO:0000313" key="2">
    <source>
        <dbReference type="EMBL" id="KMQ70735.1"/>
    </source>
</evidence>
<dbReference type="EMBL" id="LFNG01000013">
    <property type="protein sequence ID" value="KMQ70735.1"/>
    <property type="molecule type" value="Genomic_DNA"/>
</dbReference>
<reference evidence="2 3" key="1">
    <citation type="journal article" date="2004" name="Int. J. Syst. Evol. Microbiol.">
        <title>Kaistella koreensis gen. nov., sp. nov., a novel member of the Chryseobacterium-Bergeyella-Riemerella branch.</title>
        <authorList>
            <person name="Kim M.K."/>
            <person name="Im W.T."/>
            <person name="Shin Y.K."/>
            <person name="Lim J.H."/>
            <person name="Kim S.H."/>
            <person name="Lee B.C."/>
            <person name="Park M.Y."/>
            <person name="Lee K.Y."/>
            <person name="Lee S.T."/>
        </authorList>
    </citation>
    <scope>NUCLEOTIDE SEQUENCE [LARGE SCALE GENOMIC DNA]</scope>
    <source>
        <strain evidence="2 3">CCUG 49689</strain>
    </source>
</reference>
<dbReference type="SUPFAM" id="SSF56954">
    <property type="entry name" value="Outer membrane efflux proteins (OEP)"/>
    <property type="match status" value="1"/>
</dbReference>
<dbReference type="PATRIC" id="fig|1304281.5.peg.2255"/>
<proteinExistence type="inferred from homology"/>
<dbReference type="STRING" id="1304281.ACM44_10470"/>
<keyword evidence="3" id="KW-1185">Reference proteome</keyword>
<dbReference type="GO" id="GO:0015562">
    <property type="term" value="F:efflux transmembrane transporter activity"/>
    <property type="evidence" value="ECO:0007669"/>
    <property type="project" value="InterPro"/>
</dbReference>
<dbReference type="PANTHER" id="PTHR30203:SF24">
    <property type="entry name" value="BLR4935 PROTEIN"/>
    <property type="match status" value="1"/>
</dbReference>
<dbReference type="AlphaFoldDB" id="A0A0J7LNT2"/>
<name>A0A0J7LNT2_9FLAO</name>
<dbReference type="PANTHER" id="PTHR30203">
    <property type="entry name" value="OUTER MEMBRANE CATION EFFLUX PROTEIN"/>
    <property type="match status" value="1"/>
</dbReference>
<evidence type="ECO:0000256" key="1">
    <source>
        <dbReference type="ARBA" id="ARBA00007613"/>
    </source>
</evidence>
<dbReference type="Pfam" id="PF02321">
    <property type="entry name" value="OEP"/>
    <property type="match status" value="1"/>
</dbReference>
<sequence>MCFLIGFALLADLAYSQSDTAFQKKPISYQDYIELVGKNNVGYAAEKFNVKISEAGIESAKVFPDPELSTGWFDNGQRRMNMGYGYNAAIGWTIELGGKRKARINLAKSETELTKYLLQDYFRNLRADATIQYFDAIQKEHLVKVLLNSYQAMDKLAKSDSIRAKLGAIPNVDAKQSKLEAGTMLNDLYQTIADWKTSLVNLNLLMGAEQSDTLTTAVDHFTTFDRNFILADLILNAQNTRADLMAALQNKDVSQKILQLAKANRVIDLGLTGGITYSSYVRNTIAPTPSTTQTVIGISIPLKFSNNRSGELKTAYYTTLQSEAQYKQTELQVQAEVTQAYFNYQAAQKQVAQFNTGLLAEAKTILEGKIYSYKRGETTLLEVLNAQRTYNEVQQNYYQTLFNHASALVELERAAGIWDINF</sequence>
<evidence type="ECO:0000313" key="3">
    <source>
        <dbReference type="Proteomes" id="UP000035900"/>
    </source>
</evidence>
<comment type="similarity">
    <text evidence="1">Belongs to the outer membrane factor (OMF) (TC 1.B.17) family.</text>
</comment>
<dbReference type="OrthoDB" id="9791261at2"/>
<dbReference type="Gene3D" id="1.20.1600.10">
    <property type="entry name" value="Outer membrane efflux proteins (OEP)"/>
    <property type="match status" value="1"/>
</dbReference>
<dbReference type="InterPro" id="IPR010131">
    <property type="entry name" value="MdtP/NodT-like"/>
</dbReference>
<accession>A0A0J7LNT2</accession>
<protein>
    <recommendedName>
        <fullName evidence="4">Transporter</fullName>
    </recommendedName>
</protein>